<dbReference type="RefSeq" id="WP_279728085.1">
    <property type="nucleotide sequence ID" value="NZ_JAOCKX010000137.1"/>
</dbReference>
<accession>A0AA43BFZ7</accession>
<dbReference type="AlphaFoldDB" id="A0AA43BFZ7"/>
<sequence>MEALGYVLTTAKALDRAIKRSTSEGSDDENGTAQNGDAPEKPFERT</sequence>
<reference evidence="2" key="1">
    <citation type="submission" date="2022-09" db="EMBL/GenBank/DDBJ databases">
        <title>Intensive care unit water sources are persistently colonized with multi-drug resistant bacteria and are the site of extensive horizontal gene transfer of antibiotic resistance genes.</title>
        <authorList>
            <person name="Diorio-Toth L."/>
        </authorList>
    </citation>
    <scope>NUCLEOTIDE SEQUENCE</scope>
    <source>
        <strain evidence="2">GD03659</strain>
    </source>
</reference>
<gene>
    <name evidence="2" type="ORF">N5J77_30255</name>
</gene>
<evidence type="ECO:0000313" key="3">
    <source>
        <dbReference type="Proteomes" id="UP001162318"/>
    </source>
</evidence>
<feature type="region of interest" description="Disordered" evidence="1">
    <location>
        <begin position="14"/>
        <end position="46"/>
    </location>
</feature>
<evidence type="ECO:0000256" key="1">
    <source>
        <dbReference type="SAM" id="MobiDB-lite"/>
    </source>
</evidence>
<evidence type="ECO:0000313" key="2">
    <source>
        <dbReference type="EMBL" id="MDH2135402.1"/>
    </source>
</evidence>
<protein>
    <submittedName>
        <fullName evidence="2">Uncharacterized protein</fullName>
    </submittedName>
</protein>
<dbReference type="EMBL" id="JAOCKX010000137">
    <property type="protein sequence ID" value="MDH2135402.1"/>
    <property type="molecule type" value="Genomic_DNA"/>
</dbReference>
<organism evidence="2 3">
    <name type="scientific">Sphingobium yanoikuyae</name>
    <name type="common">Sphingomonas yanoikuyae</name>
    <dbReference type="NCBI Taxonomy" id="13690"/>
    <lineage>
        <taxon>Bacteria</taxon>
        <taxon>Pseudomonadati</taxon>
        <taxon>Pseudomonadota</taxon>
        <taxon>Alphaproteobacteria</taxon>
        <taxon>Sphingomonadales</taxon>
        <taxon>Sphingomonadaceae</taxon>
        <taxon>Sphingobium</taxon>
    </lineage>
</organism>
<proteinExistence type="predicted"/>
<comment type="caution">
    <text evidence="2">The sequence shown here is derived from an EMBL/GenBank/DDBJ whole genome shotgun (WGS) entry which is preliminary data.</text>
</comment>
<name>A0AA43BFZ7_SPHYA</name>
<dbReference type="Proteomes" id="UP001162318">
    <property type="component" value="Unassembled WGS sequence"/>
</dbReference>